<accession>A0ACB9N5Z6</accession>
<dbReference type="Proteomes" id="UP000828941">
    <property type="component" value="Chromosome 7"/>
</dbReference>
<reference evidence="1 2" key="1">
    <citation type="journal article" date="2022" name="DNA Res.">
        <title>Chromosomal-level genome assembly of the orchid tree Bauhinia variegata (Leguminosae; Cercidoideae) supports the allotetraploid origin hypothesis of Bauhinia.</title>
        <authorList>
            <person name="Zhong Y."/>
            <person name="Chen Y."/>
            <person name="Zheng D."/>
            <person name="Pang J."/>
            <person name="Liu Y."/>
            <person name="Luo S."/>
            <person name="Meng S."/>
            <person name="Qian L."/>
            <person name="Wei D."/>
            <person name="Dai S."/>
            <person name="Zhou R."/>
        </authorList>
    </citation>
    <scope>NUCLEOTIDE SEQUENCE [LARGE SCALE GENOMIC DNA]</scope>
    <source>
        <strain evidence="1">BV-YZ2020</strain>
    </source>
</reference>
<organism evidence="1 2">
    <name type="scientific">Bauhinia variegata</name>
    <name type="common">Purple orchid tree</name>
    <name type="synonym">Phanera variegata</name>
    <dbReference type="NCBI Taxonomy" id="167791"/>
    <lineage>
        <taxon>Eukaryota</taxon>
        <taxon>Viridiplantae</taxon>
        <taxon>Streptophyta</taxon>
        <taxon>Embryophyta</taxon>
        <taxon>Tracheophyta</taxon>
        <taxon>Spermatophyta</taxon>
        <taxon>Magnoliopsida</taxon>
        <taxon>eudicotyledons</taxon>
        <taxon>Gunneridae</taxon>
        <taxon>Pentapetalae</taxon>
        <taxon>rosids</taxon>
        <taxon>fabids</taxon>
        <taxon>Fabales</taxon>
        <taxon>Fabaceae</taxon>
        <taxon>Cercidoideae</taxon>
        <taxon>Cercideae</taxon>
        <taxon>Bauhiniinae</taxon>
        <taxon>Bauhinia</taxon>
    </lineage>
</organism>
<proteinExistence type="predicted"/>
<sequence>MSPLYIVMSTKTVSYEHYLVIRSEHGMRFCSLRYIDPIPKEEGNHVQPSQTSLVGLEVEDNLDEQYYSEFEFEGEKERSVKSSNWRQFNEAERFKDVSFELGMEFINLDVFKQAVKDYSVSRRMKLKFFKNDSKRCRAKCEDPCPWVIMCSWCEDMYSFQVKTYYNEHTCSRTMFTKKARCKWLTMKLLPFLRSNAKPREKMWTMIVLDGSFWKGYYGDNCCLQLGKMGLVPSISEILPNRKYRFCFYHIYHNYAKNFKGKDLKDLLWKCAKWITMREFECNKDILKQTNDKACDYLAKGPSKTVD</sequence>
<protein>
    <submittedName>
        <fullName evidence="1">Uncharacterized protein</fullName>
    </submittedName>
</protein>
<gene>
    <name evidence="1" type="ORF">L6164_016865</name>
</gene>
<name>A0ACB9N5Z6_BAUVA</name>
<evidence type="ECO:0000313" key="2">
    <source>
        <dbReference type="Proteomes" id="UP000828941"/>
    </source>
</evidence>
<keyword evidence="2" id="KW-1185">Reference proteome</keyword>
<comment type="caution">
    <text evidence="1">The sequence shown here is derived from an EMBL/GenBank/DDBJ whole genome shotgun (WGS) entry which is preliminary data.</text>
</comment>
<dbReference type="EMBL" id="CM039432">
    <property type="protein sequence ID" value="KAI4331919.1"/>
    <property type="molecule type" value="Genomic_DNA"/>
</dbReference>
<evidence type="ECO:0000313" key="1">
    <source>
        <dbReference type="EMBL" id="KAI4331919.1"/>
    </source>
</evidence>